<dbReference type="EMBL" id="CP136920">
    <property type="protein sequence ID" value="WOO40954.1"/>
    <property type="molecule type" value="Genomic_DNA"/>
</dbReference>
<dbReference type="Pfam" id="PF01061">
    <property type="entry name" value="ABC2_membrane"/>
    <property type="match status" value="1"/>
</dbReference>
<dbReference type="InterPro" id="IPR047817">
    <property type="entry name" value="ABC2_TM_bact-type"/>
</dbReference>
<evidence type="ECO:0000313" key="12">
    <source>
        <dbReference type="Proteomes" id="UP001304300"/>
    </source>
</evidence>
<evidence type="ECO:0000256" key="6">
    <source>
        <dbReference type="ARBA" id="ARBA00022692"/>
    </source>
</evidence>
<evidence type="ECO:0000256" key="8">
    <source>
        <dbReference type="ARBA" id="ARBA00023136"/>
    </source>
</evidence>
<evidence type="ECO:0000313" key="11">
    <source>
        <dbReference type="EMBL" id="WOO40954.1"/>
    </source>
</evidence>
<dbReference type="GO" id="GO:0140359">
    <property type="term" value="F:ABC-type transporter activity"/>
    <property type="evidence" value="ECO:0007669"/>
    <property type="project" value="InterPro"/>
</dbReference>
<feature type="transmembrane region" description="Helical" evidence="9">
    <location>
        <begin position="177"/>
        <end position="195"/>
    </location>
</feature>
<sequence>MAVSIEKSWAIQKSVIYALFVRELNSRFGRYRLGYLWAVLEPLALVGVLSAVRLIFGSKDIAGLPYPIFFAAGIIPFYLFQHIVNQSLSAVESNLALMNYQRVKPSDAVVSRVLLESVIALAVGVIFFAGFYKMGFTFEWNSTLGTIAVVLLLIAFSTGIGLIVAVIAPLYQETKKVIPVLIRPFFFISGIFFAADSLPSQYRELALYNPLMQMTELIRMQMFQNYTSQYGSMSYFAICSMISLFIGLAVYRINRIKLATSGSIR</sequence>
<comment type="similarity">
    <text evidence="2 9">Belongs to the ABC-2 integral membrane protein family.</text>
</comment>
<evidence type="ECO:0000256" key="7">
    <source>
        <dbReference type="ARBA" id="ARBA00022989"/>
    </source>
</evidence>
<comment type="subcellular location">
    <subcellularLocation>
        <location evidence="1">Cell inner membrane</location>
        <topology evidence="1">Multi-pass membrane protein</topology>
    </subcellularLocation>
    <subcellularLocation>
        <location evidence="9">Cell membrane</location>
        <topology evidence="9">Multi-pass membrane protein</topology>
    </subcellularLocation>
</comment>
<dbReference type="PRINTS" id="PR00164">
    <property type="entry name" value="ABC2TRNSPORT"/>
</dbReference>
<gene>
    <name evidence="11" type="ORF">RZN69_20225</name>
</gene>
<feature type="transmembrane region" description="Helical" evidence="9">
    <location>
        <begin position="68"/>
        <end position="88"/>
    </location>
</feature>
<keyword evidence="5" id="KW-0997">Cell inner membrane</keyword>
<feature type="transmembrane region" description="Helical" evidence="9">
    <location>
        <begin position="144"/>
        <end position="170"/>
    </location>
</feature>
<organism evidence="11 12">
    <name type="scientific">Rubellicoccus peritrichatus</name>
    <dbReference type="NCBI Taxonomy" id="3080537"/>
    <lineage>
        <taxon>Bacteria</taxon>
        <taxon>Pseudomonadati</taxon>
        <taxon>Verrucomicrobiota</taxon>
        <taxon>Opitutia</taxon>
        <taxon>Puniceicoccales</taxon>
        <taxon>Cerasicoccaceae</taxon>
        <taxon>Rubellicoccus</taxon>
    </lineage>
</organism>
<reference evidence="11 12" key="1">
    <citation type="submission" date="2023-10" db="EMBL/GenBank/DDBJ databases">
        <title>Rubellicoccus peritrichatus gen. nov., sp. nov., isolated from an algae of coral reef tank.</title>
        <authorList>
            <person name="Luo J."/>
        </authorList>
    </citation>
    <scope>NUCLEOTIDE SEQUENCE [LARGE SCALE GENOMIC DNA]</scope>
    <source>
        <strain evidence="11 12">CR14</strain>
    </source>
</reference>
<evidence type="ECO:0000259" key="10">
    <source>
        <dbReference type="PROSITE" id="PS51012"/>
    </source>
</evidence>
<dbReference type="GO" id="GO:0015920">
    <property type="term" value="P:lipopolysaccharide transport"/>
    <property type="evidence" value="ECO:0007669"/>
    <property type="project" value="TreeGrafter"/>
</dbReference>
<keyword evidence="8 9" id="KW-0472">Membrane</keyword>
<dbReference type="AlphaFoldDB" id="A0AAQ3LFC3"/>
<feature type="transmembrane region" description="Helical" evidence="9">
    <location>
        <begin position="35"/>
        <end position="56"/>
    </location>
</feature>
<dbReference type="InterPro" id="IPR000412">
    <property type="entry name" value="ABC_2_transport"/>
</dbReference>
<feature type="transmembrane region" description="Helical" evidence="9">
    <location>
        <begin position="109"/>
        <end position="132"/>
    </location>
</feature>
<dbReference type="InterPro" id="IPR013525">
    <property type="entry name" value="ABC2_TM"/>
</dbReference>
<keyword evidence="4 9" id="KW-1003">Cell membrane</keyword>
<protein>
    <recommendedName>
        <fullName evidence="9">Transport permease protein</fullName>
    </recommendedName>
</protein>
<dbReference type="RefSeq" id="WP_317833231.1">
    <property type="nucleotide sequence ID" value="NZ_CP136920.1"/>
</dbReference>
<keyword evidence="3 9" id="KW-0813">Transport</keyword>
<feature type="transmembrane region" description="Helical" evidence="9">
    <location>
        <begin position="232"/>
        <end position="251"/>
    </location>
</feature>
<keyword evidence="7 9" id="KW-1133">Transmembrane helix</keyword>
<dbReference type="PANTHER" id="PTHR30413:SF8">
    <property type="entry name" value="TRANSPORT PERMEASE PROTEIN"/>
    <property type="match status" value="1"/>
</dbReference>
<feature type="domain" description="ABC transmembrane type-2" evidence="10">
    <location>
        <begin position="33"/>
        <end position="254"/>
    </location>
</feature>
<dbReference type="KEGG" id="puo:RZN69_20225"/>
<evidence type="ECO:0000256" key="2">
    <source>
        <dbReference type="ARBA" id="ARBA00007783"/>
    </source>
</evidence>
<evidence type="ECO:0000256" key="4">
    <source>
        <dbReference type="ARBA" id="ARBA00022475"/>
    </source>
</evidence>
<dbReference type="PANTHER" id="PTHR30413">
    <property type="entry name" value="INNER MEMBRANE TRANSPORT PERMEASE"/>
    <property type="match status" value="1"/>
</dbReference>
<proteinExistence type="inferred from homology"/>
<evidence type="ECO:0000256" key="9">
    <source>
        <dbReference type="RuleBase" id="RU361157"/>
    </source>
</evidence>
<keyword evidence="6 9" id="KW-0812">Transmembrane</keyword>
<dbReference type="PROSITE" id="PS51012">
    <property type="entry name" value="ABC_TM2"/>
    <property type="match status" value="1"/>
</dbReference>
<keyword evidence="12" id="KW-1185">Reference proteome</keyword>
<dbReference type="GO" id="GO:0043190">
    <property type="term" value="C:ATP-binding cassette (ABC) transporter complex"/>
    <property type="evidence" value="ECO:0007669"/>
    <property type="project" value="InterPro"/>
</dbReference>
<dbReference type="PIRSF" id="PIRSF006648">
    <property type="entry name" value="DrrB"/>
    <property type="match status" value="1"/>
</dbReference>
<evidence type="ECO:0000256" key="3">
    <source>
        <dbReference type="ARBA" id="ARBA00022448"/>
    </source>
</evidence>
<name>A0AAQ3LFC3_9BACT</name>
<dbReference type="Proteomes" id="UP001304300">
    <property type="component" value="Chromosome"/>
</dbReference>
<evidence type="ECO:0000256" key="5">
    <source>
        <dbReference type="ARBA" id="ARBA00022519"/>
    </source>
</evidence>
<accession>A0AAQ3LFC3</accession>
<evidence type="ECO:0000256" key="1">
    <source>
        <dbReference type="ARBA" id="ARBA00004429"/>
    </source>
</evidence>